<dbReference type="InterPro" id="IPR045851">
    <property type="entry name" value="AMP-bd_C_sf"/>
</dbReference>
<accession>A0A2U3NIY2</accession>
<dbReference type="OrthoDB" id="2579187at2"/>
<dbReference type="GO" id="GO:0006631">
    <property type="term" value="P:fatty acid metabolic process"/>
    <property type="evidence" value="ECO:0007669"/>
    <property type="project" value="TreeGrafter"/>
</dbReference>
<dbReference type="InterPro" id="IPR020845">
    <property type="entry name" value="AMP-binding_CS"/>
</dbReference>
<dbReference type="PROSITE" id="PS00455">
    <property type="entry name" value="AMP_BINDING"/>
    <property type="match status" value="1"/>
</dbReference>
<feature type="domain" description="AMP-binding enzyme C-terminal" evidence="4">
    <location>
        <begin position="419"/>
        <end position="492"/>
    </location>
</feature>
<dbReference type="STRING" id="1841859.GCA_900157385_05020"/>
<keyword evidence="2 5" id="KW-0436">Ligase</keyword>
<dbReference type="InterPro" id="IPR000873">
    <property type="entry name" value="AMP-dep_synth/lig_dom"/>
</dbReference>
<gene>
    <name evidence="5" type="ORF">MTAB308_5017</name>
</gene>
<dbReference type="RefSeq" id="WP_077103146.1">
    <property type="nucleotide sequence ID" value="NZ_LT717701.1"/>
</dbReference>
<dbReference type="EMBL" id="FTRV01000016">
    <property type="protein sequence ID" value="SPM31499.1"/>
    <property type="molecule type" value="Genomic_DNA"/>
</dbReference>
<organism evidence="5 6">
    <name type="scientific">Mycobacterium terramassiliense</name>
    <dbReference type="NCBI Taxonomy" id="1841859"/>
    <lineage>
        <taxon>Bacteria</taxon>
        <taxon>Bacillati</taxon>
        <taxon>Actinomycetota</taxon>
        <taxon>Actinomycetes</taxon>
        <taxon>Mycobacteriales</taxon>
        <taxon>Mycobacteriaceae</taxon>
        <taxon>Mycobacterium</taxon>
    </lineage>
</organism>
<evidence type="ECO:0000256" key="1">
    <source>
        <dbReference type="ARBA" id="ARBA00006432"/>
    </source>
</evidence>
<dbReference type="InterPro" id="IPR025110">
    <property type="entry name" value="AMP-bd_C"/>
</dbReference>
<evidence type="ECO:0000259" key="3">
    <source>
        <dbReference type="Pfam" id="PF00501"/>
    </source>
</evidence>
<proteinExistence type="inferred from homology"/>
<evidence type="ECO:0000313" key="6">
    <source>
        <dbReference type="Proteomes" id="UP000241595"/>
    </source>
</evidence>
<name>A0A2U3NIY2_9MYCO</name>
<dbReference type="Pfam" id="PF13193">
    <property type="entry name" value="AMP-binding_C"/>
    <property type="match status" value="1"/>
</dbReference>
<evidence type="ECO:0000313" key="5">
    <source>
        <dbReference type="EMBL" id="SPM31499.1"/>
    </source>
</evidence>
<dbReference type="Gene3D" id="3.30.300.30">
    <property type="match status" value="1"/>
</dbReference>
<protein>
    <submittedName>
        <fullName evidence="5">Acyl-CoA synthetase (AMP-forming)/AMP-acid ligase II</fullName>
    </submittedName>
</protein>
<dbReference type="AlphaFoldDB" id="A0A2U3NIY2"/>
<dbReference type="GO" id="GO:0031956">
    <property type="term" value="F:medium-chain fatty acid-CoA ligase activity"/>
    <property type="evidence" value="ECO:0007669"/>
    <property type="project" value="TreeGrafter"/>
</dbReference>
<evidence type="ECO:0000256" key="2">
    <source>
        <dbReference type="ARBA" id="ARBA00022598"/>
    </source>
</evidence>
<dbReference type="PANTHER" id="PTHR43201">
    <property type="entry name" value="ACYL-COA SYNTHETASE"/>
    <property type="match status" value="1"/>
</dbReference>
<dbReference type="InterPro" id="IPR042099">
    <property type="entry name" value="ANL_N_sf"/>
</dbReference>
<dbReference type="Pfam" id="PF00501">
    <property type="entry name" value="AMP-binding"/>
    <property type="match status" value="1"/>
</dbReference>
<reference evidence="5 6" key="1">
    <citation type="submission" date="2017-01" db="EMBL/GenBank/DDBJ databases">
        <authorList>
            <consortium name="Urmite Genomes"/>
        </authorList>
    </citation>
    <scope>NUCLEOTIDE SEQUENCE [LARGE SCALE GENOMIC DNA]</scope>
    <source>
        <strain evidence="5 6">AB308</strain>
    </source>
</reference>
<keyword evidence="6" id="KW-1185">Reference proteome</keyword>
<dbReference type="SUPFAM" id="SSF56801">
    <property type="entry name" value="Acetyl-CoA synthetase-like"/>
    <property type="match status" value="1"/>
</dbReference>
<evidence type="ECO:0000259" key="4">
    <source>
        <dbReference type="Pfam" id="PF13193"/>
    </source>
</evidence>
<feature type="domain" description="AMP-dependent synthetase/ligase" evidence="3">
    <location>
        <begin position="18"/>
        <end position="367"/>
    </location>
</feature>
<dbReference type="Gene3D" id="3.40.50.12780">
    <property type="entry name" value="N-terminal domain of ligase-like"/>
    <property type="match status" value="1"/>
</dbReference>
<sequence>MPGPADFGVDSFTVPAVLDRRAEQYPDRVMMSIAGVDVTFEQMRRRSRAAAHMLAGAGVGRGDCVALFTATCPEWVYLWLGAARIGAVSAAVNAANKGDFLVHTLRLSQAKVIFTDAERRPRVDEVVEQLDTVTAVVIQDDSLTATLHLDVDVPVTDSPAAATDVGVLFYTSGTTGPSKAVATTWHYLFCVAATAASAWEFDPGETLWTAMPLFHLSAAPSVLAPMLVGGTTVLAKAFHPGEVWDDIRARGAVGFAGAGAMVSMLQNLPADPRDAELPLRFISAAPIDAKSYREIEKRYGCRIVTMYGMTEAFPIAVKGVSDEGVPGTSGRPNPHFDVRIIDERGDPVPPGAVGEIACRPKRPHVMSEGYVSQGLRVDPHPEWFRTGDLGRLDAEQNLTYVDRVKDALRRRGENVSSVEVEAVVLRHPAVAEAAAVGVPSELGEDDILLFVTLRPGAALDCAELLDFCAARMPYFCVPRFVETVNELPKNVIGRIRKDLLRNRGVNEATWDREEHGYIVSR</sequence>
<dbReference type="PANTHER" id="PTHR43201:SF5">
    <property type="entry name" value="MEDIUM-CHAIN ACYL-COA LIGASE ACSF2, MITOCHONDRIAL"/>
    <property type="match status" value="1"/>
</dbReference>
<comment type="similarity">
    <text evidence="1">Belongs to the ATP-dependent AMP-binding enzyme family.</text>
</comment>
<dbReference type="Proteomes" id="UP000241595">
    <property type="component" value="Unassembled WGS sequence"/>
</dbReference>